<dbReference type="GO" id="GO:0003682">
    <property type="term" value="F:chromatin binding"/>
    <property type="evidence" value="ECO:0007669"/>
    <property type="project" value="InterPro"/>
</dbReference>
<sequence>MASSSDSDIIIITSSSSESEEENDGTAAADTGTQHVESVAAPAEAAGCAKAGKPEKSAAAAAAMAWDIAPPNRSARSEDEAERVGEDEVAVEAEGDAEGDADRDAEGDADGDAEGDADGDAERGDAERGGDACNPAVAPLSDAALTDAAGPSGTGAERGRAGLGGADGGRSPQGGASGSDSPSAPEDHAGTVTIEPNGVLRFDPAQGDPWLVRPRTFVRVRADDESPIMWLAQVRKVFNNEDDEVIVAIHWLYSPLDAMEEVKPAFHDLLRRMQPGQDYLYSFHQDEIQAGAIEGPVDVLFRCAGEFVPPAWNGPVVKHVLDSEDKEVASLGNKDFIQSLLDHRQKNISSLLRMGEKLTQQLRDGKYVPNAAAQLETAADLARKRAESGRGAHATGGDISGKSKALASTTGEGTRKVANVIAAPVKRRRLTAQQAPEEKTQRLREKLALDEPPPVRAVPAARRQLPILT</sequence>
<dbReference type="PROSITE" id="PS51038">
    <property type="entry name" value="BAH"/>
    <property type="match status" value="1"/>
</dbReference>
<feature type="region of interest" description="Disordered" evidence="1">
    <location>
        <begin position="1"/>
        <end position="200"/>
    </location>
</feature>
<feature type="compositionally biased region" description="Low complexity" evidence="1">
    <location>
        <begin position="40"/>
        <end position="71"/>
    </location>
</feature>
<feature type="compositionally biased region" description="Acidic residues" evidence="1">
    <location>
        <begin position="87"/>
        <end position="99"/>
    </location>
</feature>
<feature type="compositionally biased region" description="Low complexity" evidence="1">
    <location>
        <begin position="1"/>
        <end position="17"/>
    </location>
</feature>
<organism evidence="3">
    <name type="scientific">Prasinoderma coloniale</name>
    <dbReference type="NCBI Taxonomy" id="156133"/>
    <lineage>
        <taxon>Eukaryota</taxon>
        <taxon>Viridiplantae</taxon>
        <taxon>Prasinodermophyta</taxon>
        <taxon>Prasinodermophyceae</taxon>
        <taxon>Prasinodermales</taxon>
        <taxon>Prasinodermaceae</taxon>
        <taxon>Prasinoderma</taxon>
    </lineage>
</organism>
<protein>
    <recommendedName>
        <fullName evidence="2">BAH domain-containing protein</fullName>
    </recommendedName>
</protein>
<dbReference type="AlphaFoldDB" id="A0A7R9XYT1"/>
<feature type="region of interest" description="Disordered" evidence="1">
    <location>
        <begin position="383"/>
        <end position="414"/>
    </location>
</feature>
<name>A0A7R9XYT1_9VIRI</name>
<evidence type="ECO:0000259" key="2">
    <source>
        <dbReference type="PROSITE" id="PS51038"/>
    </source>
</evidence>
<feature type="compositionally biased region" description="Gly residues" evidence="1">
    <location>
        <begin position="161"/>
        <end position="177"/>
    </location>
</feature>
<proteinExistence type="predicted"/>
<evidence type="ECO:0000313" key="3">
    <source>
        <dbReference type="EMBL" id="CAD8235310.1"/>
    </source>
</evidence>
<reference evidence="3" key="1">
    <citation type="submission" date="2021-01" db="EMBL/GenBank/DDBJ databases">
        <authorList>
            <person name="Corre E."/>
            <person name="Pelletier E."/>
            <person name="Niang G."/>
            <person name="Scheremetjew M."/>
            <person name="Finn R."/>
            <person name="Kale V."/>
            <person name="Holt S."/>
            <person name="Cochrane G."/>
            <person name="Meng A."/>
            <person name="Brown T."/>
            <person name="Cohen L."/>
        </authorList>
    </citation>
    <scope>NUCLEOTIDE SEQUENCE</scope>
    <source>
        <strain evidence="3">CCMP1413</strain>
    </source>
</reference>
<dbReference type="InterPro" id="IPR001025">
    <property type="entry name" value="BAH_dom"/>
</dbReference>
<dbReference type="InterPro" id="IPR043151">
    <property type="entry name" value="BAH_sf"/>
</dbReference>
<feature type="compositionally biased region" description="Acidic residues" evidence="1">
    <location>
        <begin position="107"/>
        <end position="119"/>
    </location>
</feature>
<feature type="compositionally biased region" description="Basic and acidic residues" evidence="1">
    <location>
        <begin position="75"/>
        <end position="86"/>
    </location>
</feature>
<feature type="compositionally biased region" description="Basic and acidic residues" evidence="1">
    <location>
        <begin position="120"/>
        <end position="130"/>
    </location>
</feature>
<accession>A0A7R9XYT1</accession>
<dbReference type="EMBL" id="HBDZ01005303">
    <property type="protein sequence ID" value="CAD8235310.1"/>
    <property type="molecule type" value="Transcribed_RNA"/>
</dbReference>
<feature type="domain" description="BAH" evidence="2">
    <location>
        <begin position="210"/>
        <end position="332"/>
    </location>
</feature>
<gene>
    <name evidence="3" type="ORF">PCOL08062_LOCUS4061</name>
</gene>
<dbReference type="Gene3D" id="2.30.30.490">
    <property type="match status" value="1"/>
</dbReference>
<evidence type="ECO:0000256" key="1">
    <source>
        <dbReference type="SAM" id="MobiDB-lite"/>
    </source>
</evidence>